<dbReference type="Gene3D" id="3.40.1350.10">
    <property type="match status" value="1"/>
</dbReference>
<evidence type="ECO:0008006" key="2">
    <source>
        <dbReference type="Google" id="ProtNLM"/>
    </source>
</evidence>
<dbReference type="EMBL" id="LR798220">
    <property type="protein sequence ID" value="CAB5194828.1"/>
    <property type="molecule type" value="Genomic_DNA"/>
</dbReference>
<proteinExistence type="predicted"/>
<organism evidence="1">
    <name type="scientific">uncultured Caudovirales phage</name>
    <dbReference type="NCBI Taxonomy" id="2100421"/>
    <lineage>
        <taxon>Viruses</taxon>
        <taxon>Duplodnaviria</taxon>
        <taxon>Heunggongvirae</taxon>
        <taxon>Uroviricota</taxon>
        <taxon>Caudoviricetes</taxon>
        <taxon>Peduoviridae</taxon>
        <taxon>Maltschvirus</taxon>
        <taxon>Maltschvirus maltsch</taxon>
    </lineage>
</organism>
<dbReference type="InterPro" id="IPR011856">
    <property type="entry name" value="tRNA_endonuc-like_dom_sf"/>
</dbReference>
<accession>A0A6J7WEX9</accession>
<gene>
    <name evidence="1" type="ORF">UFOVP168_29</name>
</gene>
<evidence type="ECO:0000313" key="1">
    <source>
        <dbReference type="EMBL" id="CAB5194828.1"/>
    </source>
</evidence>
<protein>
    <recommendedName>
        <fullName evidence="2">Holliday junction resolvase</fullName>
    </recommendedName>
</protein>
<dbReference type="GO" id="GO:0003676">
    <property type="term" value="F:nucleic acid binding"/>
    <property type="evidence" value="ECO:0007669"/>
    <property type="project" value="InterPro"/>
</dbReference>
<sequence>MKGRMSRNKGAAAEREFCAILSDHLGAVVQRKLGQARDSGADVHVGKFRIEVKRRETLALPAWCRQAEAACMEDPANLVPVVAYRTNGQQWRVVLLLEDFLPLLAGELTGDSSVETIATSSASTTG</sequence>
<dbReference type="InterPro" id="IPR056931">
    <property type="entry name" value="D14-like"/>
</dbReference>
<name>A0A6J7WEX9_9CAUD</name>
<dbReference type="Pfam" id="PF24608">
    <property type="entry name" value="PDDEXK_15"/>
    <property type="match status" value="1"/>
</dbReference>
<reference evidence="1" key="1">
    <citation type="submission" date="2020-05" db="EMBL/GenBank/DDBJ databases">
        <authorList>
            <person name="Chiriac C."/>
            <person name="Salcher M."/>
            <person name="Ghai R."/>
            <person name="Kavagutti S V."/>
        </authorList>
    </citation>
    <scope>NUCLEOTIDE SEQUENCE</scope>
</reference>